<dbReference type="InterPro" id="IPR011009">
    <property type="entry name" value="Kinase-like_dom_sf"/>
</dbReference>
<dbReference type="GO" id="GO:0005524">
    <property type="term" value="F:ATP binding"/>
    <property type="evidence" value="ECO:0007669"/>
    <property type="project" value="InterPro"/>
</dbReference>
<feature type="domain" description="Protein kinase" evidence="2">
    <location>
        <begin position="30"/>
        <end position="286"/>
    </location>
</feature>
<dbReference type="GO" id="GO:0004672">
    <property type="term" value="F:protein kinase activity"/>
    <property type="evidence" value="ECO:0007669"/>
    <property type="project" value="InterPro"/>
</dbReference>
<dbReference type="PANTHER" id="PTHR45756:SF1">
    <property type="entry name" value="PROTEIN KINASE DOMAIN CONTAINING PROTEIN"/>
    <property type="match status" value="1"/>
</dbReference>
<name>A0A2Z6SDM2_9GLOM</name>
<feature type="coiled-coil region" evidence="1">
    <location>
        <begin position="451"/>
        <end position="586"/>
    </location>
</feature>
<feature type="coiled-coil region" evidence="1">
    <location>
        <begin position="377"/>
        <end position="418"/>
    </location>
</feature>
<proteinExistence type="predicted"/>
<comment type="caution">
    <text evidence="3">The sequence shown here is derived from an EMBL/GenBank/DDBJ whole genome shotgun (WGS) entry which is preliminary data.</text>
</comment>
<reference evidence="3 4" key="1">
    <citation type="submission" date="2017-11" db="EMBL/GenBank/DDBJ databases">
        <title>The genome of Rhizophagus clarus HR1 reveals common genetic basis of auxotrophy among arbuscular mycorrhizal fungi.</title>
        <authorList>
            <person name="Kobayashi Y."/>
        </authorList>
    </citation>
    <scope>NUCLEOTIDE SEQUENCE [LARGE SCALE GENOMIC DNA]</scope>
    <source>
        <strain evidence="3 4">HR1</strain>
    </source>
</reference>
<evidence type="ECO:0000256" key="1">
    <source>
        <dbReference type="SAM" id="Coils"/>
    </source>
</evidence>
<dbReference type="Pfam" id="PF07714">
    <property type="entry name" value="PK_Tyr_Ser-Thr"/>
    <property type="match status" value="1"/>
</dbReference>
<gene>
    <name evidence="3" type="ORF">RclHR1_05050002</name>
</gene>
<evidence type="ECO:0000313" key="4">
    <source>
        <dbReference type="Proteomes" id="UP000247702"/>
    </source>
</evidence>
<keyword evidence="4" id="KW-1185">Reference proteome</keyword>
<dbReference type="SUPFAM" id="SSF56112">
    <property type="entry name" value="Protein kinase-like (PK-like)"/>
    <property type="match status" value="1"/>
</dbReference>
<dbReference type="PROSITE" id="PS50011">
    <property type="entry name" value="PROTEIN_KINASE_DOM"/>
    <property type="match status" value="1"/>
</dbReference>
<protein>
    <recommendedName>
        <fullName evidence="2">Protein kinase domain-containing protein</fullName>
    </recommendedName>
</protein>
<organism evidence="3 4">
    <name type="scientific">Rhizophagus clarus</name>
    <dbReference type="NCBI Taxonomy" id="94130"/>
    <lineage>
        <taxon>Eukaryota</taxon>
        <taxon>Fungi</taxon>
        <taxon>Fungi incertae sedis</taxon>
        <taxon>Mucoromycota</taxon>
        <taxon>Glomeromycotina</taxon>
        <taxon>Glomeromycetes</taxon>
        <taxon>Glomerales</taxon>
        <taxon>Glomeraceae</taxon>
        <taxon>Rhizophagus</taxon>
    </lineage>
</organism>
<dbReference type="PANTHER" id="PTHR45756">
    <property type="entry name" value="PALMITOYLTRANSFERASE"/>
    <property type="match status" value="1"/>
</dbReference>
<dbReference type="EMBL" id="BEXD01003877">
    <property type="protein sequence ID" value="GBC03277.1"/>
    <property type="molecule type" value="Genomic_DNA"/>
</dbReference>
<dbReference type="AlphaFoldDB" id="A0A2Z6SDM2"/>
<dbReference type="InterPro" id="IPR000719">
    <property type="entry name" value="Prot_kinase_dom"/>
</dbReference>
<sequence length="710" mass="83247">MHLVFGTSGNKTIDQFIFDNYLKWIPYNEFKNIKYLDAGGFSIIYKAVYKDYEVVLKHFGYFNNLDESLNEFLNEWKIINESDKIINIYGFTKHPITSDYMLIMEYANKGSLRGCLTEITNNWEQKLYRLYEIIAGLDKLHKDLGVHYDFHDGNILYVKCECTCRIYISDYFKPYQFAKSYLKKGYICGIIPFMAPEVLRGGPYILASNIYSFSMIMWEFATGILPFNNRAHDFQLALNICKGERPEIIEGTIPQCYIDLMKRCWNNNPLKRPTVSEVLDIIKKWVIPPDSSMKIKDIDKKLKSDIMEFIKAPTGYSNIISESHPQACYTSRILDFTSEELNKILEGSLESFVLKFFKSKQKEKDSEQKFIELEKINEENKMELVDLRQKNSQFERDIQDLRLDLAKQIKKFAEKENTLQTKITYFQNEIYEKKALTSNLTEQLELNKFSIQQIQIQIDQLKKEKSDLQEKLTQTEVNIKELKSQHESLIEQKKQLEIELSQSQVICNQMEQEKIDLHNMMRGFLQDQKFTAKLKAKCAKLKKEITQLEQKLNNEEQIKVQLTQAIQIKEDKINELEQILINIVNKEELSVLEKRSVNESTSGKNTEKIHKEKEETIGLQQEISKTSTSYDASSKGQVLYMSNFDKVIEELKQRFNELESSLTTNSEKGNRIHLDFSMMAEEINLLRNSLDRLELRLKQEENELKNLAAD</sequence>
<dbReference type="Gene3D" id="1.10.510.10">
    <property type="entry name" value="Transferase(Phosphotransferase) domain 1"/>
    <property type="match status" value="1"/>
</dbReference>
<evidence type="ECO:0000313" key="3">
    <source>
        <dbReference type="EMBL" id="GBC03277.1"/>
    </source>
</evidence>
<evidence type="ECO:0000259" key="2">
    <source>
        <dbReference type="PROSITE" id="PS50011"/>
    </source>
</evidence>
<dbReference type="InterPro" id="IPR053215">
    <property type="entry name" value="TKL_Ser/Thr_kinase"/>
</dbReference>
<accession>A0A2Z6SDM2</accession>
<keyword evidence="1" id="KW-0175">Coiled coil</keyword>
<dbReference type="Proteomes" id="UP000247702">
    <property type="component" value="Unassembled WGS sequence"/>
</dbReference>
<feature type="coiled-coil region" evidence="1">
    <location>
        <begin position="641"/>
        <end position="710"/>
    </location>
</feature>
<dbReference type="InterPro" id="IPR001245">
    <property type="entry name" value="Ser-Thr/Tyr_kinase_cat_dom"/>
</dbReference>